<evidence type="ECO:0000256" key="1">
    <source>
        <dbReference type="ARBA" id="ARBA00023235"/>
    </source>
</evidence>
<dbReference type="Pfam" id="PF01817">
    <property type="entry name" value="CM_2"/>
    <property type="match status" value="1"/>
</dbReference>
<reference evidence="3 4" key="1">
    <citation type="submission" date="2019-03" db="EMBL/GenBank/DDBJ databases">
        <title>Genomic Encyclopedia of Type Strains, Phase IV (KMG-IV): sequencing the most valuable type-strain genomes for metagenomic binning, comparative biology and taxonomic classification.</title>
        <authorList>
            <person name="Goeker M."/>
        </authorList>
    </citation>
    <scope>NUCLEOTIDE SEQUENCE [LARGE SCALE GENOMIC DNA]</scope>
    <source>
        <strain evidence="3 4">DSM 100451</strain>
    </source>
</reference>
<dbReference type="OrthoDB" id="9802281at2"/>
<dbReference type="GO" id="GO:0004106">
    <property type="term" value="F:chorismate mutase activity"/>
    <property type="evidence" value="ECO:0007669"/>
    <property type="project" value="InterPro"/>
</dbReference>
<keyword evidence="1" id="KW-0413">Isomerase</keyword>
<dbReference type="PANTHER" id="PTHR38041:SF1">
    <property type="entry name" value="CHORISMATE MUTASE"/>
    <property type="match status" value="1"/>
</dbReference>
<dbReference type="InterPro" id="IPR036979">
    <property type="entry name" value="CM_dom_sf"/>
</dbReference>
<dbReference type="AlphaFoldDB" id="A0A4R1QS76"/>
<dbReference type="RefSeq" id="WP_058963875.1">
    <property type="nucleotide sequence ID" value="NZ_CABKVM010000015.1"/>
</dbReference>
<organism evidence="3 4">
    <name type="scientific">Allofournierella massiliensis</name>
    <dbReference type="NCBI Taxonomy" id="1650663"/>
    <lineage>
        <taxon>Bacteria</taxon>
        <taxon>Bacillati</taxon>
        <taxon>Bacillota</taxon>
        <taxon>Clostridia</taxon>
        <taxon>Eubacteriales</taxon>
        <taxon>Oscillospiraceae</taxon>
        <taxon>Allofournierella</taxon>
    </lineage>
</organism>
<dbReference type="SMART" id="SM00830">
    <property type="entry name" value="CM_2"/>
    <property type="match status" value="1"/>
</dbReference>
<protein>
    <submittedName>
        <fullName evidence="3">Chorismate mutase</fullName>
    </submittedName>
</protein>
<dbReference type="GO" id="GO:0046417">
    <property type="term" value="P:chorismate metabolic process"/>
    <property type="evidence" value="ECO:0007669"/>
    <property type="project" value="InterPro"/>
</dbReference>
<evidence type="ECO:0000313" key="3">
    <source>
        <dbReference type="EMBL" id="TCL53694.1"/>
    </source>
</evidence>
<dbReference type="Proteomes" id="UP000295184">
    <property type="component" value="Unassembled WGS sequence"/>
</dbReference>
<dbReference type="GO" id="GO:0009697">
    <property type="term" value="P:salicylic acid biosynthetic process"/>
    <property type="evidence" value="ECO:0007669"/>
    <property type="project" value="TreeGrafter"/>
</dbReference>
<dbReference type="InterPro" id="IPR036263">
    <property type="entry name" value="Chorismate_II_sf"/>
</dbReference>
<dbReference type="Gene3D" id="1.20.59.10">
    <property type="entry name" value="Chorismate mutase"/>
    <property type="match status" value="1"/>
</dbReference>
<comment type="caution">
    <text evidence="3">The sequence shown here is derived from an EMBL/GenBank/DDBJ whole genome shotgun (WGS) entry which is preliminary data.</text>
</comment>
<feature type="domain" description="Chorismate mutase" evidence="2">
    <location>
        <begin position="1"/>
        <end position="89"/>
    </location>
</feature>
<gene>
    <name evidence="3" type="ORF">EDD77_12816</name>
</gene>
<dbReference type="InterPro" id="IPR051331">
    <property type="entry name" value="Chorismate_mutase-related"/>
</dbReference>
<dbReference type="InterPro" id="IPR002701">
    <property type="entry name" value="CM_II_prokaryot"/>
</dbReference>
<dbReference type="SUPFAM" id="SSF48600">
    <property type="entry name" value="Chorismate mutase II"/>
    <property type="match status" value="1"/>
</dbReference>
<accession>A0A4R1QS76</accession>
<proteinExistence type="predicted"/>
<evidence type="ECO:0000313" key="4">
    <source>
        <dbReference type="Proteomes" id="UP000295184"/>
    </source>
</evidence>
<dbReference type="PANTHER" id="PTHR38041">
    <property type="entry name" value="CHORISMATE MUTASE"/>
    <property type="match status" value="1"/>
</dbReference>
<name>A0A4R1QS76_9FIRM</name>
<dbReference type="GeneID" id="97381720"/>
<dbReference type="EMBL" id="SLUM01000028">
    <property type="protein sequence ID" value="TCL53694.1"/>
    <property type="molecule type" value="Genomic_DNA"/>
</dbReference>
<sequence length="96" mass="11014">MEQLDLNELRGRIDQVDSQLTALFLQRMEIVEQVARYKLERGMQVLQPEREQAVIDRAAARAPEAMQGYTGDFFRAVMAVSRAMQQEIIDRSKAGE</sequence>
<dbReference type="PROSITE" id="PS51168">
    <property type="entry name" value="CHORISMATE_MUT_2"/>
    <property type="match status" value="1"/>
</dbReference>
<evidence type="ECO:0000259" key="2">
    <source>
        <dbReference type="PROSITE" id="PS51168"/>
    </source>
</evidence>
<dbReference type="STRING" id="1650663.GCA_001486665_01434"/>